<dbReference type="Proteomes" id="UP001260188">
    <property type="component" value="Unassembled WGS sequence"/>
</dbReference>
<reference evidence="4 5" key="1">
    <citation type="submission" date="2023-08" db="EMBL/GenBank/DDBJ databases">
        <title>Functional and genomic diversity of the sorghum phyllosphere microbiome.</title>
        <authorList>
            <person name="Shade A."/>
        </authorList>
    </citation>
    <scope>NUCLEOTIDE SEQUENCE [LARGE SCALE GENOMIC DNA]</scope>
    <source>
        <strain evidence="4 5">SORGH_AS_0919</strain>
    </source>
</reference>
<dbReference type="EMBL" id="JAVIZA010000001">
    <property type="protein sequence ID" value="MDR6168738.1"/>
    <property type="molecule type" value="Genomic_DNA"/>
</dbReference>
<dbReference type="InterPro" id="IPR050109">
    <property type="entry name" value="HTH-type_TetR-like_transc_reg"/>
</dbReference>
<name>A0ABU1I6C0_9MICO</name>
<dbReference type="SUPFAM" id="SSF46689">
    <property type="entry name" value="Homeodomain-like"/>
    <property type="match status" value="1"/>
</dbReference>
<feature type="domain" description="HTH tetR-type" evidence="3">
    <location>
        <begin position="13"/>
        <end position="73"/>
    </location>
</feature>
<proteinExistence type="predicted"/>
<evidence type="ECO:0000313" key="4">
    <source>
        <dbReference type="EMBL" id="MDR6168738.1"/>
    </source>
</evidence>
<dbReference type="PANTHER" id="PTHR30055:SF223">
    <property type="entry name" value="HTH-TYPE TRANSCRIPTIONAL REGULATOR UIDR"/>
    <property type="match status" value="1"/>
</dbReference>
<evidence type="ECO:0000256" key="2">
    <source>
        <dbReference type="PROSITE-ProRule" id="PRU00335"/>
    </source>
</evidence>
<dbReference type="Gene3D" id="1.10.357.10">
    <property type="entry name" value="Tetracycline Repressor, domain 2"/>
    <property type="match status" value="1"/>
</dbReference>
<keyword evidence="5" id="KW-1185">Reference proteome</keyword>
<dbReference type="InterPro" id="IPR001647">
    <property type="entry name" value="HTH_TetR"/>
</dbReference>
<dbReference type="PRINTS" id="PR00455">
    <property type="entry name" value="HTHTETR"/>
</dbReference>
<sequence>MDAEARTATRSRENTRARLLDAAAEVFAEVGLDAASVEAVCDRAGFSRGAFYSNFDSKGELFLALVERSSSEKLDLVADRVRTLDRTAAPDPSLLVPQIVDVSLGGMEPRLVSELRTQALRDERMAEAYLRLQDGIVERVRVIVDDIRKVYELRFRLPITEVAQLMVDLSDATCERAAVEGLGEAETTRLLHERIGQLATALLDA</sequence>
<dbReference type="RefSeq" id="WP_023952201.1">
    <property type="nucleotide sequence ID" value="NZ_CP018134.1"/>
</dbReference>
<organism evidence="4 5">
    <name type="scientific">Microbacterium paludicola</name>
    <dbReference type="NCBI Taxonomy" id="300019"/>
    <lineage>
        <taxon>Bacteria</taxon>
        <taxon>Bacillati</taxon>
        <taxon>Actinomycetota</taxon>
        <taxon>Actinomycetes</taxon>
        <taxon>Micrococcales</taxon>
        <taxon>Microbacteriaceae</taxon>
        <taxon>Microbacterium</taxon>
    </lineage>
</organism>
<evidence type="ECO:0000313" key="5">
    <source>
        <dbReference type="Proteomes" id="UP001260188"/>
    </source>
</evidence>
<dbReference type="InterPro" id="IPR009057">
    <property type="entry name" value="Homeodomain-like_sf"/>
</dbReference>
<comment type="caution">
    <text evidence="4">The sequence shown here is derived from an EMBL/GenBank/DDBJ whole genome shotgun (WGS) entry which is preliminary data.</text>
</comment>
<dbReference type="PROSITE" id="PS50977">
    <property type="entry name" value="HTH_TETR_2"/>
    <property type="match status" value="1"/>
</dbReference>
<dbReference type="Pfam" id="PF00440">
    <property type="entry name" value="TetR_N"/>
    <property type="match status" value="1"/>
</dbReference>
<evidence type="ECO:0000256" key="1">
    <source>
        <dbReference type="ARBA" id="ARBA00023125"/>
    </source>
</evidence>
<protein>
    <submittedName>
        <fullName evidence="4">AcrR family transcriptional regulator</fullName>
    </submittedName>
</protein>
<accession>A0ABU1I6C0</accession>
<gene>
    <name evidence="4" type="ORF">QE367_002942</name>
</gene>
<dbReference type="PANTHER" id="PTHR30055">
    <property type="entry name" value="HTH-TYPE TRANSCRIPTIONAL REGULATOR RUTR"/>
    <property type="match status" value="1"/>
</dbReference>
<evidence type="ECO:0000259" key="3">
    <source>
        <dbReference type="PROSITE" id="PS50977"/>
    </source>
</evidence>
<keyword evidence="1 2" id="KW-0238">DNA-binding</keyword>
<feature type="DNA-binding region" description="H-T-H motif" evidence="2">
    <location>
        <begin position="36"/>
        <end position="55"/>
    </location>
</feature>